<keyword evidence="1" id="KW-0472">Membrane</keyword>
<dbReference type="EMBL" id="CP037920">
    <property type="protein sequence ID" value="QDT96443.1"/>
    <property type="molecule type" value="Genomic_DNA"/>
</dbReference>
<keyword evidence="1" id="KW-1133">Transmembrane helix</keyword>
<feature type="transmembrane region" description="Helical" evidence="1">
    <location>
        <begin position="28"/>
        <end position="48"/>
    </location>
</feature>
<reference evidence="2 3" key="1">
    <citation type="submission" date="2019-03" db="EMBL/GenBank/DDBJ databases">
        <title>Deep-cultivation of Planctomycetes and their phenomic and genomic characterization uncovers novel biology.</title>
        <authorList>
            <person name="Wiegand S."/>
            <person name="Jogler M."/>
            <person name="Boedeker C."/>
            <person name="Pinto D."/>
            <person name="Vollmers J."/>
            <person name="Rivas-Marin E."/>
            <person name="Kohn T."/>
            <person name="Peeters S.H."/>
            <person name="Heuer A."/>
            <person name="Rast P."/>
            <person name="Oberbeckmann S."/>
            <person name="Bunk B."/>
            <person name="Jeske O."/>
            <person name="Meyerdierks A."/>
            <person name="Storesund J.E."/>
            <person name="Kallscheuer N."/>
            <person name="Luecker S."/>
            <person name="Lage O.M."/>
            <person name="Pohl T."/>
            <person name="Merkel B.J."/>
            <person name="Hornburger P."/>
            <person name="Mueller R.-W."/>
            <person name="Bruemmer F."/>
            <person name="Labrenz M."/>
            <person name="Spormann A.M."/>
            <person name="Op den Camp H."/>
            <person name="Overmann J."/>
            <person name="Amann R."/>
            <person name="Jetten M.S.M."/>
            <person name="Mascher T."/>
            <person name="Medema M.H."/>
            <person name="Devos D.P."/>
            <person name="Kaster A.-K."/>
            <person name="Ovreas L."/>
            <person name="Rohde M."/>
            <person name="Galperin M.Y."/>
            <person name="Jogler C."/>
        </authorList>
    </citation>
    <scope>NUCLEOTIDE SEQUENCE [LARGE SCALE GENOMIC DNA]</scope>
    <source>
        <strain evidence="2 3">V144</strain>
    </source>
</reference>
<organism evidence="2 3">
    <name type="scientific">Gimesia aquarii</name>
    <dbReference type="NCBI Taxonomy" id="2527964"/>
    <lineage>
        <taxon>Bacteria</taxon>
        <taxon>Pseudomonadati</taxon>
        <taxon>Planctomycetota</taxon>
        <taxon>Planctomycetia</taxon>
        <taxon>Planctomycetales</taxon>
        <taxon>Planctomycetaceae</taxon>
        <taxon>Gimesia</taxon>
    </lineage>
</organism>
<dbReference type="KEGG" id="gaw:V144x_19000"/>
<sequence>MIESMNEAQLVKDEYEAAVRKYNKSTSISGFIMMFFMLLPPLLGLIFIEDLYERDTTQNCAEHRLWIGIGLGLYLLISFILPITCVIFYDNRLKRNLKLNCPLCDAFIGMENKSIHISKTGMCHQCKEMLFEGELASKEEALQYYYQLEVDEIQKTKAEMKFTARFSILASILTLIPSLMIYLWTKRINESMGEAGPSIGKFLFPFLIVSLFFCFFSRLILKDCERRDEELRKTAHEMNFHNLKTENKN</sequence>
<evidence type="ECO:0000256" key="1">
    <source>
        <dbReference type="SAM" id="Phobius"/>
    </source>
</evidence>
<protein>
    <submittedName>
        <fullName evidence="2">Uncharacterized protein</fullName>
    </submittedName>
</protein>
<feature type="transmembrane region" description="Helical" evidence="1">
    <location>
        <begin position="68"/>
        <end position="89"/>
    </location>
</feature>
<proteinExistence type="predicted"/>
<accession>A0A517VTV7</accession>
<keyword evidence="1" id="KW-0812">Transmembrane</keyword>
<evidence type="ECO:0000313" key="3">
    <source>
        <dbReference type="Proteomes" id="UP000318704"/>
    </source>
</evidence>
<dbReference type="AlphaFoldDB" id="A0A517VTV7"/>
<feature type="transmembrane region" description="Helical" evidence="1">
    <location>
        <begin position="162"/>
        <end position="182"/>
    </location>
</feature>
<feature type="transmembrane region" description="Helical" evidence="1">
    <location>
        <begin position="202"/>
        <end position="221"/>
    </location>
</feature>
<name>A0A517VTV7_9PLAN</name>
<gene>
    <name evidence="2" type="ORF">V144x_19000</name>
</gene>
<evidence type="ECO:0000313" key="2">
    <source>
        <dbReference type="EMBL" id="QDT96443.1"/>
    </source>
</evidence>
<dbReference type="Proteomes" id="UP000318704">
    <property type="component" value="Chromosome"/>
</dbReference>